<dbReference type="PANTHER" id="PTHR46720:SF3">
    <property type="entry name" value="FAD-BINDING DOMAIN-CONTAINING PROTEIN-RELATED"/>
    <property type="match status" value="1"/>
</dbReference>
<dbReference type="GO" id="GO:0044550">
    <property type="term" value="P:secondary metabolite biosynthetic process"/>
    <property type="evidence" value="ECO:0007669"/>
    <property type="project" value="TreeGrafter"/>
</dbReference>
<keyword evidence="1" id="KW-0285">Flavoprotein</keyword>
<protein>
    <submittedName>
        <fullName evidence="4">Putative salicylate protein</fullName>
    </submittedName>
</protein>
<gene>
    <name evidence="4" type="ORF">Bfra_002948</name>
</gene>
<name>A0A8H6ELF1_9HELO</name>
<reference evidence="4 5" key="1">
    <citation type="journal article" date="2020" name="Phytopathology">
        <title>A high-quality genome resource of Botrytis fragariae, a new and rapidly spreading fungal pathogen causing strawberry gray mold in the U.S.A.</title>
        <authorList>
            <person name="Wu Y."/>
            <person name="Saski C.A."/>
            <person name="Schnabel G."/>
            <person name="Xiao S."/>
            <person name="Hu M."/>
        </authorList>
    </citation>
    <scope>NUCLEOTIDE SEQUENCE [LARGE SCALE GENOMIC DNA]</scope>
    <source>
        <strain evidence="4 5">BVB16</strain>
    </source>
</reference>
<accession>A0A8H6ELF1</accession>
<evidence type="ECO:0000256" key="3">
    <source>
        <dbReference type="ARBA" id="ARBA00023002"/>
    </source>
</evidence>
<dbReference type="AlphaFoldDB" id="A0A8H6ELF1"/>
<dbReference type="EMBL" id="JABFCT010000004">
    <property type="protein sequence ID" value="KAF5876543.1"/>
    <property type="molecule type" value="Genomic_DNA"/>
</dbReference>
<proteinExistence type="predicted"/>
<organism evidence="4 5">
    <name type="scientific">Botrytis fragariae</name>
    <dbReference type="NCBI Taxonomy" id="1964551"/>
    <lineage>
        <taxon>Eukaryota</taxon>
        <taxon>Fungi</taxon>
        <taxon>Dikarya</taxon>
        <taxon>Ascomycota</taxon>
        <taxon>Pezizomycotina</taxon>
        <taxon>Leotiomycetes</taxon>
        <taxon>Helotiales</taxon>
        <taxon>Sclerotiniaceae</taxon>
        <taxon>Botrytis</taxon>
    </lineage>
</organism>
<evidence type="ECO:0000313" key="5">
    <source>
        <dbReference type="Proteomes" id="UP000531561"/>
    </source>
</evidence>
<dbReference type="Gene3D" id="3.50.50.60">
    <property type="entry name" value="FAD/NAD(P)-binding domain"/>
    <property type="match status" value="1"/>
</dbReference>
<dbReference type="Proteomes" id="UP000531561">
    <property type="component" value="Unassembled WGS sequence"/>
</dbReference>
<dbReference type="GO" id="GO:0016491">
    <property type="term" value="F:oxidoreductase activity"/>
    <property type="evidence" value="ECO:0007669"/>
    <property type="project" value="UniProtKB-KW"/>
</dbReference>
<dbReference type="InterPro" id="IPR051104">
    <property type="entry name" value="FAD_monoxygenase"/>
</dbReference>
<evidence type="ECO:0000256" key="2">
    <source>
        <dbReference type="ARBA" id="ARBA00022827"/>
    </source>
</evidence>
<sequence>MFEGRKELYFDFSGGYHDNGSEFSKFYFSLFNEIVGFMPQDIAEFRKRVVDESGDQGLFTLYFADCTTATAEAVIGADRVNSYVRQSVFGEDTAANTEMYLGLDGHVITLPVDRGETMNVVAFTRTKEGSINLHRFTRAATEQDTLNELADWSKNVTPILSLLNEYVDTWAILDMLDHLASTYAKEYISTARV</sequence>
<dbReference type="OrthoDB" id="10021397at2759"/>
<dbReference type="GeneID" id="59257053"/>
<dbReference type="SUPFAM" id="SSF54373">
    <property type="entry name" value="FAD-linked reductases, C-terminal domain"/>
    <property type="match status" value="1"/>
</dbReference>
<comment type="caution">
    <text evidence="4">The sequence shown here is derived from an EMBL/GenBank/DDBJ whole genome shotgun (WGS) entry which is preliminary data.</text>
</comment>
<keyword evidence="3" id="KW-0560">Oxidoreductase</keyword>
<evidence type="ECO:0000256" key="1">
    <source>
        <dbReference type="ARBA" id="ARBA00022630"/>
    </source>
</evidence>
<dbReference type="PANTHER" id="PTHR46720">
    <property type="entry name" value="HYDROXYLASE, PUTATIVE (AFU_ORTHOLOGUE AFUA_3G01460)-RELATED"/>
    <property type="match status" value="1"/>
</dbReference>
<evidence type="ECO:0000313" key="4">
    <source>
        <dbReference type="EMBL" id="KAF5876543.1"/>
    </source>
</evidence>
<dbReference type="InterPro" id="IPR036188">
    <property type="entry name" value="FAD/NAD-bd_sf"/>
</dbReference>
<dbReference type="RefSeq" id="XP_037195489.1">
    <property type="nucleotide sequence ID" value="XM_037333361.1"/>
</dbReference>
<keyword evidence="5" id="KW-1185">Reference proteome</keyword>
<keyword evidence="2" id="KW-0274">FAD</keyword>